<dbReference type="OrthoDB" id="6513042at2759"/>
<gene>
    <name evidence="1" type="ORF">PBRASI_LOCUS8212</name>
</gene>
<evidence type="ECO:0000313" key="2">
    <source>
        <dbReference type="Proteomes" id="UP000789739"/>
    </source>
</evidence>
<keyword evidence="2" id="KW-1185">Reference proteome</keyword>
<evidence type="ECO:0000313" key="1">
    <source>
        <dbReference type="EMBL" id="CAG8611777.1"/>
    </source>
</evidence>
<reference evidence="1" key="1">
    <citation type="submission" date="2021-06" db="EMBL/GenBank/DDBJ databases">
        <authorList>
            <person name="Kallberg Y."/>
            <person name="Tangrot J."/>
            <person name="Rosling A."/>
        </authorList>
    </citation>
    <scope>NUCLEOTIDE SEQUENCE</scope>
    <source>
        <strain evidence="1">BR232B</strain>
    </source>
</reference>
<name>A0A9N9GIZ0_9GLOM</name>
<dbReference type="AlphaFoldDB" id="A0A9N9GIZ0"/>
<proteinExistence type="predicted"/>
<sequence>MIKSDPVSAIVGPKATHANYTRKYISLSRDNGRLSLVLRFSEISLFSGKTLSNCSNFILDMTEHLSPRTTKTSNIPFTSTIVCRTKPIRQGDFHVVTQTDVLVRIRREIIVGDNSGTDQMAKSMDLLLSCVCVVSSNMEKRWRLSGTLDGSIGDITQTPEKDCSYYTSYYTHKWLMAFGVLLENRFANPLGLSNRLVEEEMTPAKCLKRARFPIWKGTDVDTQVSSVGDVEDELDTRRNQSRAVTTIRTKYPPKLSFLTRRQA</sequence>
<dbReference type="Proteomes" id="UP000789739">
    <property type="component" value="Unassembled WGS sequence"/>
</dbReference>
<dbReference type="EMBL" id="CAJVPI010001418">
    <property type="protein sequence ID" value="CAG8611777.1"/>
    <property type="molecule type" value="Genomic_DNA"/>
</dbReference>
<organism evidence="1 2">
    <name type="scientific">Paraglomus brasilianum</name>
    <dbReference type="NCBI Taxonomy" id="144538"/>
    <lineage>
        <taxon>Eukaryota</taxon>
        <taxon>Fungi</taxon>
        <taxon>Fungi incertae sedis</taxon>
        <taxon>Mucoromycota</taxon>
        <taxon>Glomeromycotina</taxon>
        <taxon>Glomeromycetes</taxon>
        <taxon>Paraglomerales</taxon>
        <taxon>Paraglomeraceae</taxon>
        <taxon>Paraglomus</taxon>
    </lineage>
</organism>
<comment type="caution">
    <text evidence="1">The sequence shown here is derived from an EMBL/GenBank/DDBJ whole genome shotgun (WGS) entry which is preliminary data.</text>
</comment>
<accession>A0A9N9GIZ0</accession>
<protein>
    <submittedName>
        <fullName evidence="1">5421_t:CDS:1</fullName>
    </submittedName>
</protein>